<comment type="similarity">
    <text evidence="2 9 10">Belongs to the RecF family.</text>
</comment>
<dbReference type="PANTHER" id="PTHR32182">
    <property type="entry name" value="DNA REPLICATION AND REPAIR PROTEIN RECF"/>
    <property type="match status" value="1"/>
</dbReference>
<dbReference type="Pfam" id="PF02463">
    <property type="entry name" value="SMC_N"/>
    <property type="match status" value="1"/>
</dbReference>
<dbReference type="Gene3D" id="3.40.50.300">
    <property type="entry name" value="P-loop containing nucleotide triphosphate hydrolases"/>
    <property type="match status" value="1"/>
</dbReference>
<dbReference type="Gene3D" id="1.20.1050.90">
    <property type="entry name" value="RecF/RecN/SMC, N-terminal domain"/>
    <property type="match status" value="1"/>
</dbReference>
<dbReference type="SUPFAM" id="SSF52540">
    <property type="entry name" value="P-loop containing nucleoside triphosphate hydrolases"/>
    <property type="match status" value="1"/>
</dbReference>
<dbReference type="GO" id="GO:0009432">
    <property type="term" value="P:SOS response"/>
    <property type="evidence" value="ECO:0007669"/>
    <property type="project" value="UniProtKB-UniRule"/>
</dbReference>
<keyword evidence="4 9" id="KW-0963">Cytoplasm</keyword>
<comment type="subcellular location">
    <subcellularLocation>
        <location evidence="1 9 10">Cytoplasm</location>
    </subcellularLocation>
</comment>
<dbReference type="NCBIfam" id="TIGR00611">
    <property type="entry name" value="recf"/>
    <property type="match status" value="1"/>
</dbReference>
<reference evidence="13" key="1">
    <citation type="submission" date="2014-05" db="EMBL/GenBank/DDBJ databases">
        <authorList>
            <person name="Kube M."/>
        </authorList>
    </citation>
    <scope>NUCLEOTIDE SEQUENCE [LARGE SCALE GENOMIC DNA]</scope>
</reference>
<dbReference type="InterPro" id="IPR003395">
    <property type="entry name" value="RecF/RecN/SMC_N"/>
</dbReference>
<dbReference type="GO" id="GO:0005737">
    <property type="term" value="C:cytoplasm"/>
    <property type="evidence" value="ECO:0007669"/>
    <property type="project" value="UniProtKB-SubCell"/>
</dbReference>
<evidence type="ECO:0000259" key="11">
    <source>
        <dbReference type="Pfam" id="PF02463"/>
    </source>
</evidence>
<dbReference type="GO" id="GO:0006302">
    <property type="term" value="P:double-strand break repair"/>
    <property type="evidence" value="ECO:0007669"/>
    <property type="project" value="TreeGrafter"/>
</dbReference>
<evidence type="ECO:0000256" key="1">
    <source>
        <dbReference type="ARBA" id="ARBA00004496"/>
    </source>
</evidence>
<dbReference type="STRING" id="35623.Aocu_00050"/>
<dbReference type="PANTHER" id="PTHR32182:SF0">
    <property type="entry name" value="DNA REPLICATION AND REPAIR PROTEIN RECF"/>
    <property type="match status" value="1"/>
</dbReference>
<keyword evidence="5 9" id="KW-0235">DNA replication</keyword>
<accession>A0A061A861</accession>
<evidence type="ECO:0000256" key="9">
    <source>
        <dbReference type="HAMAP-Rule" id="MF_00365"/>
    </source>
</evidence>
<dbReference type="GO" id="GO:0005524">
    <property type="term" value="F:ATP binding"/>
    <property type="evidence" value="ECO:0007669"/>
    <property type="project" value="UniProtKB-UniRule"/>
</dbReference>
<evidence type="ECO:0000256" key="7">
    <source>
        <dbReference type="ARBA" id="ARBA00022840"/>
    </source>
</evidence>
<dbReference type="KEGG" id="aoc:Aocu_00050"/>
<name>A0A061A861_9MOLU</name>
<dbReference type="AlphaFoldDB" id="A0A061A861"/>
<feature type="domain" description="RecF/RecN/SMC N-terminal" evidence="11">
    <location>
        <begin position="1"/>
        <end position="325"/>
    </location>
</feature>
<keyword evidence="8 9" id="KW-0238">DNA-binding</keyword>
<keyword evidence="7 9" id="KW-0067">ATP-binding</keyword>
<evidence type="ECO:0000313" key="12">
    <source>
        <dbReference type="EMBL" id="CDR30078.1"/>
    </source>
</evidence>
<keyword evidence="13" id="KW-1185">Reference proteome</keyword>
<keyword evidence="6 9" id="KW-0547">Nucleotide-binding</keyword>
<evidence type="ECO:0000256" key="5">
    <source>
        <dbReference type="ARBA" id="ARBA00022705"/>
    </source>
</evidence>
<dbReference type="PATRIC" id="fig|35623.3.peg.5"/>
<dbReference type="PROSITE" id="PS00618">
    <property type="entry name" value="RECF_2"/>
    <property type="match status" value="1"/>
</dbReference>
<evidence type="ECO:0000256" key="4">
    <source>
        <dbReference type="ARBA" id="ARBA00022490"/>
    </source>
</evidence>
<dbReference type="FunCoup" id="A0A061A861">
    <property type="interactions" value="141"/>
</dbReference>
<sequence>MIEQIELKNFRNLENYSIKLQKPLVIIEGLNGVGKTSILEAIYFTATTKSHRTSQEKDIIQYQKEFAFVKLKQNQQIHEIVLTPNGKRTWINKHEIRKISDYIGKFHVVMFSPEDLMLIKGGPSERRYFMDMELMQVSKEYLRALNTYKRILKQRNLLLKKISIDDDYTFLNIISEQLYQVGCIIYDEREKFIQQLNLKLSHLKTTYQLDISLHYEPHMNKDQWLKYLKTKQKQDILHQTSYAGIHKDDFKVLYNGLNAKDNASQGTIRLIVIELKLALLEWIKEHTQQDAVLLLDDVLSELDLERQKIFLEKLSKKHQIIISSALHIESSADLQKIVLTKEKDVYAK</sequence>
<feature type="binding site" evidence="9">
    <location>
        <begin position="29"/>
        <end position="36"/>
    </location>
    <ligand>
        <name>ATP</name>
        <dbReference type="ChEBI" id="CHEBI:30616"/>
    </ligand>
</feature>
<dbReference type="RefSeq" id="WP_052669839.1">
    <property type="nucleotide sequence ID" value="NZ_FUZK01000004.1"/>
</dbReference>
<evidence type="ECO:0000256" key="10">
    <source>
        <dbReference type="RuleBase" id="RU000578"/>
    </source>
</evidence>
<evidence type="ECO:0000256" key="3">
    <source>
        <dbReference type="ARBA" id="ARBA00020170"/>
    </source>
</evidence>
<gene>
    <name evidence="9 12" type="primary">recF</name>
    <name evidence="12" type="ORF">Aocu_00050</name>
</gene>
<dbReference type="Proteomes" id="UP000032434">
    <property type="component" value="Chromosome 1"/>
</dbReference>
<dbReference type="GO" id="GO:0006260">
    <property type="term" value="P:DNA replication"/>
    <property type="evidence" value="ECO:0007669"/>
    <property type="project" value="UniProtKB-UniRule"/>
</dbReference>
<dbReference type="PROSITE" id="PS00617">
    <property type="entry name" value="RECF_1"/>
    <property type="match status" value="1"/>
</dbReference>
<organism evidence="12 13">
    <name type="scientific">Acholeplasma oculi</name>
    <dbReference type="NCBI Taxonomy" id="35623"/>
    <lineage>
        <taxon>Bacteria</taxon>
        <taxon>Bacillati</taxon>
        <taxon>Mycoplasmatota</taxon>
        <taxon>Mollicutes</taxon>
        <taxon>Acholeplasmatales</taxon>
        <taxon>Acholeplasmataceae</taxon>
        <taxon>Acholeplasma</taxon>
    </lineage>
</organism>
<evidence type="ECO:0000256" key="6">
    <source>
        <dbReference type="ARBA" id="ARBA00022741"/>
    </source>
</evidence>
<dbReference type="GO" id="GO:0003697">
    <property type="term" value="F:single-stranded DNA binding"/>
    <property type="evidence" value="ECO:0007669"/>
    <property type="project" value="UniProtKB-UniRule"/>
</dbReference>
<keyword evidence="9 10" id="KW-0234">DNA repair</keyword>
<keyword evidence="9 10" id="KW-0227">DNA damage</keyword>
<evidence type="ECO:0000313" key="13">
    <source>
        <dbReference type="Proteomes" id="UP000032434"/>
    </source>
</evidence>
<proteinExistence type="inferred from homology"/>
<dbReference type="InterPro" id="IPR018078">
    <property type="entry name" value="DNA-binding_RecF_CS"/>
</dbReference>
<dbReference type="InParanoid" id="A0A061A861"/>
<dbReference type="InterPro" id="IPR042174">
    <property type="entry name" value="RecF_2"/>
</dbReference>
<dbReference type="GO" id="GO:0000731">
    <property type="term" value="P:DNA synthesis involved in DNA repair"/>
    <property type="evidence" value="ECO:0007669"/>
    <property type="project" value="TreeGrafter"/>
</dbReference>
<dbReference type="HAMAP" id="MF_00365">
    <property type="entry name" value="RecF"/>
    <property type="match status" value="1"/>
</dbReference>
<protein>
    <recommendedName>
        <fullName evidence="3 9">DNA replication and repair protein RecF</fullName>
    </recommendedName>
</protein>
<evidence type="ECO:0000256" key="2">
    <source>
        <dbReference type="ARBA" id="ARBA00008016"/>
    </source>
</evidence>
<dbReference type="EMBL" id="LK028559">
    <property type="protein sequence ID" value="CDR30078.1"/>
    <property type="molecule type" value="Genomic_DNA"/>
</dbReference>
<dbReference type="OrthoDB" id="9803889at2"/>
<evidence type="ECO:0000256" key="8">
    <source>
        <dbReference type="ARBA" id="ARBA00023125"/>
    </source>
</evidence>
<keyword evidence="9 10" id="KW-0742">SOS response</keyword>
<dbReference type="InterPro" id="IPR001238">
    <property type="entry name" value="DNA-binding_RecF"/>
</dbReference>
<dbReference type="InterPro" id="IPR027417">
    <property type="entry name" value="P-loop_NTPase"/>
</dbReference>
<comment type="function">
    <text evidence="9 10">The RecF protein is involved in DNA metabolism; it is required for DNA replication and normal SOS inducibility. RecF binds preferentially to single-stranded, linear DNA. It also seems to bind ATP.</text>
</comment>
<dbReference type="HOGENOM" id="CLU_040267_0_1_14"/>